<comment type="subcellular location">
    <subcellularLocation>
        <location evidence="1 7">Cell membrane</location>
        <topology evidence="1 7">Multi-pass membrane protein</topology>
    </subcellularLocation>
</comment>
<dbReference type="PANTHER" id="PTHR36488:SF12">
    <property type="entry name" value="CASP-LIKE PROTEIN"/>
    <property type="match status" value="1"/>
</dbReference>
<evidence type="ECO:0000256" key="4">
    <source>
        <dbReference type="ARBA" id="ARBA00022692"/>
    </source>
</evidence>
<sequence length="188" mass="20392">MMKSGPAEGGQLTQDDPRDHKANWGISISDLVMRAFAALGTLTSTVVMGTTDQTLQIVSQFFLFRRARYNDLPTFTFFLTTNAIVCGYLTLSLGLSISQVIRSTVKITRIILVILDTVMLALLMAGASAATAIVYLAHKGNAKANWLPICQQYNSFCERISGSLVGSYFATIALVILITLSTIAISRC</sequence>
<organism evidence="10 11">
    <name type="scientific">Trapa natans</name>
    <name type="common">Water chestnut</name>
    <dbReference type="NCBI Taxonomy" id="22666"/>
    <lineage>
        <taxon>Eukaryota</taxon>
        <taxon>Viridiplantae</taxon>
        <taxon>Streptophyta</taxon>
        <taxon>Embryophyta</taxon>
        <taxon>Tracheophyta</taxon>
        <taxon>Spermatophyta</taxon>
        <taxon>Magnoliopsida</taxon>
        <taxon>eudicotyledons</taxon>
        <taxon>Gunneridae</taxon>
        <taxon>Pentapetalae</taxon>
        <taxon>rosids</taxon>
        <taxon>malvids</taxon>
        <taxon>Myrtales</taxon>
        <taxon>Lythraceae</taxon>
        <taxon>Trapa</taxon>
    </lineage>
</organism>
<dbReference type="Pfam" id="PF04535">
    <property type="entry name" value="CASP_dom"/>
    <property type="match status" value="1"/>
</dbReference>
<feature type="transmembrane region" description="Helical" evidence="7">
    <location>
        <begin position="165"/>
        <end position="185"/>
    </location>
</feature>
<dbReference type="PANTHER" id="PTHR36488">
    <property type="entry name" value="CASP-LIKE PROTEIN 1U1"/>
    <property type="match status" value="1"/>
</dbReference>
<feature type="region of interest" description="Disordered" evidence="8">
    <location>
        <begin position="1"/>
        <end position="20"/>
    </location>
</feature>
<evidence type="ECO:0000256" key="2">
    <source>
        <dbReference type="ARBA" id="ARBA00007651"/>
    </source>
</evidence>
<keyword evidence="5 7" id="KW-1133">Transmembrane helix</keyword>
<feature type="transmembrane region" description="Helical" evidence="7">
    <location>
        <begin position="75"/>
        <end position="98"/>
    </location>
</feature>
<comment type="subunit">
    <text evidence="7">Homodimer and heterodimers.</text>
</comment>
<evidence type="ECO:0000256" key="5">
    <source>
        <dbReference type="ARBA" id="ARBA00022989"/>
    </source>
</evidence>
<feature type="domain" description="Casparian strip membrane protein" evidence="9">
    <location>
        <begin position="26"/>
        <end position="172"/>
    </location>
</feature>
<keyword evidence="6 7" id="KW-0472">Membrane</keyword>
<feature type="transmembrane region" description="Helical" evidence="7">
    <location>
        <begin position="110"/>
        <end position="137"/>
    </location>
</feature>
<accession>A0AAN7K753</accession>
<gene>
    <name evidence="10" type="ORF">SAY86_008876</name>
</gene>
<keyword evidence="11" id="KW-1185">Reference proteome</keyword>
<dbReference type="EMBL" id="JAXQNO010000024">
    <property type="protein sequence ID" value="KAK4763108.1"/>
    <property type="molecule type" value="Genomic_DNA"/>
</dbReference>
<comment type="caution">
    <text evidence="7">Lacks conserved residue(s) required for the propagation of feature annotation.</text>
</comment>
<proteinExistence type="inferred from homology"/>
<dbReference type="NCBIfam" id="TIGR01569">
    <property type="entry name" value="A_tha_TIGR01569"/>
    <property type="match status" value="1"/>
</dbReference>
<dbReference type="GO" id="GO:0005886">
    <property type="term" value="C:plasma membrane"/>
    <property type="evidence" value="ECO:0007669"/>
    <property type="project" value="UniProtKB-SubCell"/>
</dbReference>
<protein>
    <recommendedName>
        <fullName evidence="7">CASP-like protein</fullName>
    </recommendedName>
</protein>
<dbReference type="AlphaFoldDB" id="A0AAN7K753"/>
<keyword evidence="3 7" id="KW-1003">Cell membrane</keyword>
<evidence type="ECO:0000256" key="8">
    <source>
        <dbReference type="SAM" id="MobiDB-lite"/>
    </source>
</evidence>
<evidence type="ECO:0000256" key="7">
    <source>
        <dbReference type="RuleBase" id="RU361233"/>
    </source>
</evidence>
<reference evidence="10 11" key="1">
    <citation type="journal article" date="2023" name="Hortic Res">
        <title>Pangenome of water caltrop reveals structural variations and asymmetric subgenome divergence after allopolyploidization.</title>
        <authorList>
            <person name="Zhang X."/>
            <person name="Chen Y."/>
            <person name="Wang L."/>
            <person name="Yuan Y."/>
            <person name="Fang M."/>
            <person name="Shi L."/>
            <person name="Lu R."/>
            <person name="Comes H.P."/>
            <person name="Ma Y."/>
            <person name="Chen Y."/>
            <person name="Huang G."/>
            <person name="Zhou Y."/>
            <person name="Zheng Z."/>
            <person name="Qiu Y."/>
        </authorList>
    </citation>
    <scope>NUCLEOTIDE SEQUENCE [LARGE SCALE GENOMIC DNA]</scope>
    <source>
        <strain evidence="10">F231</strain>
    </source>
</reference>
<dbReference type="InterPro" id="IPR044173">
    <property type="entry name" value="CASPL"/>
</dbReference>
<evidence type="ECO:0000259" key="9">
    <source>
        <dbReference type="Pfam" id="PF04535"/>
    </source>
</evidence>
<evidence type="ECO:0000256" key="6">
    <source>
        <dbReference type="ARBA" id="ARBA00023136"/>
    </source>
</evidence>
<evidence type="ECO:0000256" key="1">
    <source>
        <dbReference type="ARBA" id="ARBA00004651"/>
    </source>
</evidence>
<comment type="caution">
    <text evidence="10">The sequence shown here is derived from an EMBL/GenBank/DDBJ whole genome shotgun (WGS) entry which is preliminary data.</text>
</comment>
<name>A0AAN7K753_TRANT</name>
<evidence type="ECO:0000313" key="11">
    <source>
        <dbReference type="Proteomes" id="UP001346149"/>
    </source>
</evidence>
<comment type="similarity">
    <text evidence="2 7">Belongs to the Casparian strip membrane proteins (CASP) family.</text>
</comment>
<dbReference type="InterPro" id="IPR006702">
    <property type="entry name" value="CASP_dom"/>
</dbReference>
<dbReference type="Proteomes" id="UP001346149">
    <property type="component" value="Unassembled WGS sequence"/>
</dbReference>
<keyword evidence="4 7" id="KW-0812">Transmembrane</keyword>
<evidence type="ECO:0000256" key="3">
    <source>
        <dbReference type="ARBA" id="ARBA00022475"/>
    </source>
</evidence>
<dbReference type="InterPro" id="IPR006459">
    <property type="entry name" value="CASP/CASPL"/>
</dbReference>
<evidence type="ECO:0000313" key="10">
    <source>
        <dbReference type="EMBL" id="KAK4763108.1"/>
    </source>
</evidence>